<evidence type="ECO:0000313" key="2">
    <source>
        <dbReference type="EMBL" id="EWH10646.1"/>
    </source>
</evidence>
<evidence type="ECO:0008006" key="4">
    <source>
        <dbReference type="Google" id="ProtNLM"/>
    </source>
</evidence>
<dbReference type="PATRIC" id="fig|1328313.3.peg.1519"/>
<dbReference type="RefSeq" id="WP_035014061.1">
    <property type="nucleotide sequence ID" value="NZ_ARZY01000010.1"/>
</dbReference>
<evidence type="ECO:0000256" key="1">
    <source>
        <dbReference type="SAM" id="SignalP"/>
    </source>
</evidence>
<dbReference type="AlphaFoldDB" id="W7QFG2"/>
<comment type="caution">
    <text evidence="2">The sequence shown here is derived from an EMBL/GenBank/DDBJ whole genome shotgun (WGS) entry which is preliminary data.</text>
</comment>
<dbReference type="eggNOG" id="COG2067">
    <property type="taxonomic scope" value="Bacteria"/>
</dbReference>
<dbReference type="Proteomes" id="UP000019276">
    <property type="component" value="Unassembled WGS sequence"/>
</dbReference>
<dbReference type="STRING" id="1328313.DS2_07433"/>
<keyword evidence="1" id="KW-0732">Signal</keyword>
<dbReference type="OrthoDB" id="5450709at2"/>
<organism evidence="2 3">
    <name type="scientific">Catenovulum agarivorans DS-2</name>
    <dbReference type="NCBI Taxonomy" id="1328313"/>
    <lineage>
        <taxon>Bacteria</taxon>
        <taxon>Pseudomonadati</taxon>
        <taxon>Pseudomonadota</taxon>
        <taxon>Gammaproteobacteria</taxon>
        <taxon>Alteromonadales</taxon>
        <taxon>Alteromonadaceae</taxon>
        <taxon>Catenovulum</taxon>
    </lineage>
</organism>
<gene>
    <name evidence="2" type="ORF">DS2_07433</name>
</gene>
<reference evidence="2 3" key="1">
    <citation type="journal article" date="2014" name="Genome Announc.">
        <title>Draft Genome Sequence of the Agar-Degrading Bacterium Catenovulum sp. Strain DS-2, Isolated from Intestines of Haliotis diversicolor.</title>
        <authorList>
            <person name="Shan D."/>
            <person name="Li X."/>
            <person name="Gu Z."/>
            <person name="Wei G."/>
            <person name="Gao Z."/>
            <person name="Shao Z."/>
        </authorList>
    </citation>
    <scope>NUCLEOTIDE SEQUENCE [LARGE SCALE GENOMIC DNA]</scope>
    <source>
        <strain evidence="2 3">DS-2</strain>
    </source>
</reference>
<dbReference type="EMBL" id="ARZY01000010">
    <property type="protein sequence ID" value="EWH10646.1"/>
    <property type="molecule type" value="Genomic_DNA"/>
</dbReference>
<keyword evidence="3" id="KW-1185">Reference proteome</keyword>
<feature type="signal peptide" evidence="1">
    <location>
        <begin position="1"/>
        <end position="29"/>
    </location>
</feature>
<proteinExistence type="predicted"/>
<protein>
    <recommendedName>
        <fullName evidence="4">DUF3570 domain-containing protein</fullName>
    </recommendedName>
</protein>
<dbReference type="InterPro" id="IPR021953">
    <property type="entry name" value="DUF3570"/>
</dbReference>
<sequence length="429" mass="47636">MQLIKFSNINGALAAATCTLLAGVSNAQADEKSNDWQFDTAIMYYGEPDRVQAVEGVVSATKDFGDEHVFSTKLVLDTLTGASANGAVAQTSAQTFTRPSGNGEYTVEAGDTPLDDTFRDTRVQLNLAWNQPWGANQKVGAGLHISNEYDYLSVALNANYALDFNRKNTTFSVAASYAADEYSPEGGIPLALSKMAIRGDFANDDAFNSGFDDTRIGESENKDTLDVIFGLSQVINRRWLVQFNYGYSQVDGYLSDPFKVVSLVDDTGSALGHYYESRPDSRSKHSIFAQSKYHFDSLVWDMSYRLASDDWGIDSHTLESRLYIPLSDSAWITPHVRYYQQSAADFYRPFVQGDLAEYMSADYRIGQMTAYTLGLKYTQKLSDGDELSMRLEYYQQTPENSGFNSPGQLADVDLYPSVSAVIFQLGYKF</sequence>
<evidence type="ECO:0000313" key="3">
    <source>
        <dbReference type="Proteomes" id="UP000019276"/>
    </source>
</evidence>
<dbReference type="Pfam" id="PF12094">
    <property type="entry name" value="DUF3570"/>
    <property type="match status" value="1"/>
</dbReference>
<name>W7QFG2_9ALTE</name>
<feature type="chain" id="PRO_5004897955" description="DUF3570 domain-containing protein" evidence="1">
    <location>
        <begin position="30"/>
        <end position="429"/>
    </location>
</feature>
<accession>W7QFG2</accession>